<dbReference type="AlphaFoldDB" id="A0A840ENH8"/>
<sequence>MKTFSLFLLITVTFFSFKLNAQTELRTWVDENGKSISENVFNEKWRTDIYSRWDYILKEAPNSSDSIKKSLRIAKLIPAYTASTTNHKKWVEFLSTETNTPIKTNNTIVISFMHKDDLCGGTRNHNTTPDKKLRAYKNFYHPIFKKLKKKNPEVTPFMFFEKGVFLNTSLQETPFFSDEKNVLKRGIFNIPALCGSYAIIKPNNQILVINGESRIDYIIEEYLHNEEYWNTFFKQ</sequence>
<feature type="signal peptide" evidence="1">
    <location>
        <begin position="1"/>
        <end position="21"/>
    </location>
</feature>
<protein>
    <submittedName>
        <fullName evidence="2">Uncharacterized protein</fullName>
    </submittedName>
</protein>
<organism evidence="2 3">
    <name type="scientific">Mesonia hippocampi</name>
    <dbReference type="NCBI Taxonomy" id="1628250"/>
    <lineage>
        <taxon>Bacteria</taxon>
        <taxon>Pseudomonadati</taxon>
        <taxon>Bacteroidota</taxon>
        <taxon>Flavobacteriia</taxon>
        <taxon>Flavobacteriales</taxon>
        <taxon>Flavobacteriaceae</taxon>
        <taxon>Mesonia</taxon>
    </lineage>
</organism>
<gene>
    <name evidence="2" type="ORF">GGR32_000935</name>
</gene>
<keyword evidence="1" id="KW-0732">Signal</keyword>
<dbReference type="RefSeq" id="WP_183476947.1">
    <property type="nucleotide sequence ID" value="NZ_JACIFO010000003.1"/>
</dbReference>
<feature type="chain" id="PRO_5032675068" evidence="1">
    <location>
        <begin position="22"/>
        <end position="235"/>
    </location>
</feature>
<keyword evidence="3" id="KW-1185">Reference proteome</keyword>
<proteinExistence type="predicted"/>
<name>A0A840ENH8_9FLAO</name>
<comment type="caution">
    <text evidence="2">The sequence shown here is derived from an EMBL/GenBank/DDBJ whole genome shotgun (WGS) entry which is preliminary data.</text>
</comment>
<dbReference type="EMBL" id="JACIFO010000003">
    <property type="protein sequence ID" value="MBB4118655.1"/>
    <property type="molecule type" value="Genomic_DNA"/>
</dbReference>
<evidence type="ECO:0000313" key="2">
    <source>
        <dbReference type="EMBL" id="MBB4118655.1"/>
    </source>
</evidence>
<reference evidence="2 3" key="1">
    <citation type="submission" date="2020-08" db="EMBL/GenBank/DDBJ databases">
        <title>Genomic Encyclopedia of Type Strains, Phase IV (KMG-IV): sequencing the most valuable type-strain genomes for metagenomic binning, comparative biology and taxonomic classification.</title>
        <authorList>
            <person name="Goeker M."/>
        </authorList>
    </citation>
    <scope>NUCLEOTIDE SEQUENCE [LARGE SCALE GENOMIC DNA]</scope>
    <source>
        <strain evidence="2 3">DSM 29568</strain>
    </source>
</reference>
<evidence type="ECO:0000313" key="3">
    <source>
        <dbReference type="Proteomes" id="UP000553034"/>
    </source>
</evidence>
<dbReference type="Proteomes" id="UP000553034">
    <property type="component" value="Unassembled WGS sequence"/>
</dbReference>
<evidence type="ECO:0000256" key="1">
    <source>
        <dbReference type="SAM" id="SignalP"/>
    </source>
</evidence>
<accession>A0A840ENH8</accession>